<evidence type="ECO:0000313" key="8">
    <source>
        <dbReference type="Proteomes" id="UP000624325"/>
    </source>
</evidence>
<dbReference type="Pfam" id="PF04072">
    <property type="entry name" value="LCM"/>
    <property type="match status" value="1"/>
</dbReference>
<dbReference type="Gene3D" id="3.40.50.150">
    <property type="entry name" value="Vaccinia Virus protein VP39"/>
    <property type="match status" value="1"/>
</dbReference>
<dbReference type="InterPro" id="IPR029063">
    <property type="entry name" value="SAM-dependent_MTases_sf"/>
</dbReference>
<evidence type="ECO:0000313" key="7">
    <source>
        <dbReference type="EMBL" id="GIF54932.1"/>
    </source>
</evidence>
<keyword evidence="8" id="KW-1185">Reference proteome</keyword>
<dbReference type="Proteomes" id="UP000624325">
    <property type="component" value="Unassembled WGS sequence"/>
</dbReference>
<evidence type="ECO:0000256" key="5">
    <source>
        <dbReference type="ARBA" id="ARBA00022691"/>
    </source>
</evidence>
<keyword evidence="5 6" id="KW-0949">S-adenosyl-L-methionine</keyword>
<reference evidence="7 8" key="1">
    <citation type="submission" date="2021-01" db="EMBL/GenBank/DDBJ databases">
        <title>Whole genome shotgun sequence of Asanoa iriomotensis NBRC 100142.</title>
        <authorList>
            <person name="Komaki H."/>
            <person name="Tamura T."/>
        </authorList>
    </citation>
    <scope>NUCLEOTIDE SEQUENCE [LARGE SCALE GENOMIC DNA]</scope>
    <source>
        <strain evidence="7 8">NBRC 100142</strain>
    </source>
</reference>
<dbReference type="GO" id="GO:0008168">
    <property type="term" value="F:methyltransferase activity"/>
    <property type="evidence" value="ECO:0007669"/>
    <property type="project" value="UniProtKB-KW"/>
</dbReference>
<sequence length="290" mass="31233">MAEIAGASRTAVLVCQGRAAAHDLVAPDRFADPTALPLLREDERVPVRLVRDGRAPKEWRARVEFETVKAITELMVPRTVAIDDAVRARPLPQVVILGAGLDGRAWRMPELAGTAVFEVDQPASQADKRARAAALTGAPPAYVPVDFRTDDLSAKLAAAGHAGDRPTTWIWEGVVPYLTPAEVEATVGALAACSAPGSRLVVNFQLPVPFLKLGFLVARAVSRSAGRSSVFAREPWRSTWTPKAMADLLARHGYTVVADQNMLDTAEGMPVPVQHRRSLAQSQVQVADRD</sequence>
<evidence type="ECO:0000256" key="4">
    <source>
        <dbReference type="ARBA" id="ARBA00022679"/>
    </source>
</evidence>
<evidence type="ECO:0000256" key="3">
    <source>
        <dbReference type="ARBA" id="ARBA00022603"/>
    </source>
</evidence>
<comment type="similarity">
    <text evidence="2 6">Belongs to the UPF0677 family.</text>
</comment>
<dbReference type="NCBIfam" id="TIGR00027">
    <property type="entry name" value="mthyl_TIGR00027"/>
    <property type="match status" value="1"/>
</dbReference>
<comment type="caution">
    <text evidence="7">The sequence shown here is derived from an EMBL/GenBank/DDBJ whole genome shotgun (WGS) entry which is preliminary data.</text>
</comment>
<evidence type="ECO:0000256" key="2">
    <source>
        <dbReference type="ARBA" id="ARBA00008138"/>
    </source>
</evidence>
<organism evidence="7 8">
    <name type="scientific">Asanoa iriomotensis</name>
    <dbReference type="NCBI Taxonomy" id="234613"/>
    <lineage>
        <taxon>Bacteria</taxon>
        <taxon>Bacillati</taxon>
        <taxon>Actinomycetota</taxon>
        <taxon>Actinomycetes</taxon>
        <taxon>Micromonosporales</taxon>
        <taxon>Micromonosporaceae</taxon>
        <taxon>Asanoa</taxon>
    </lineage>
</organism>
<dbReference type="InterPro" id="IPR011610">
    <property type="entry name" value="SAM_mthyl_Trfase_ML2640-like"/>
</dbReference>
<dbReference type="InterPro" id="IPR007213">
    <property type="entry name" value="Ppm1/Ppm2/Tcmp"/>
</dbReference>
<dbReference type="PANTHER" id="PTHR43619">
    <property type="entry name" value="S-ADENOSYL-L-METHIONINE-DEPENDENT METHYLTRANSFERASE YKTD-RELATED"/>
    <property type="match status" value="1"/>
</dbReference>
<keyword evidence="3 6" id="KW-0489">Methyltransferase</keyword>
<dbReference type="GO" id="GO:0032259">
    <property type="term" value="P:methylation"/>
    <property type="evidence" value="ECO:0007669"/>
    <property type="project" value="UniProtKB-KW"/>
</dbReference>
<comment type="function">
    <text evidence="1 6">Exhibits S-adenosyl-L-methionine-dependent methyltransferase activity.</text>
</comment>
<evidence type="ECO:0000256" key="6">
    <source>
        <dbReference type="RuleBase" id="RU362030"/>
    </source>
</evidence>
<name>A0ABQ4BWN7_9ACTN</name>
<protein>
    <recommendedName>
        <fullName evidence="6">S-adenosyl-L-methionine-dependent methyltransferase</fullName>
        <ecNumber evidence="6">2.1.1.-</ecNumber>
    </recommendedName>
</protein>
<accession>A0ABQ4BWN7</accession>
<dbReference type="SUPFAM" id="SSF53335">
    <property type="entry name" value="S-adenosyl-L-methionine-dependent methyltransferases"/>
    <property type="match status" value="1"/>
</dbReference>
<proteinExistence type="inferred from homology"/>
<gene>
    <name evidence="7" type="ORF">Air01nite_10270</name>
</gene>
<evidence type="ECO:0000256" key="1">
    <source>
        <dbReference type="ARBA" id="ARBA00003907"/>
    </source>
</evidence>
<dbReference type="EC" id="2.1.1.-" evidence="6"/>
<dbReference type="EMBL" id="BONC01000004">
    <property type="protein sequence ID" value="GIF54932.1"/>
    <property type="molecule type" value="Genomic_DNA"/>
</dbReference>
<dbReference type="RefSeq" id="WP_203700622.1">
    <property type="nucleotide sequence ID" value="NZ_BAAALU010000013.1"/>
</dbReference>
<keyword evidence="4" id="KW-0808">Transferase</keyword>
<dbReference type="PANTHER" id="PTHR43619:SF2">
    <property type="entry name" value="S-ADENOSYL-L-METHIONINE-DEPENDENT METHYLTRANSFERASES SUPERFAMILY PROTEIN"/>
    <property type="match status" value="1"/>
</dbReference>